<accession>A0A3Q7EPH6</accession>
<dbReference type="Pfam" id="PF03619">
    <property type="entry name" value="Solute_trans_a"/>
    <property type="match status" value="1"/>
</dbReference>
<keyword evidence="2 6" id="KW-0812">Transmembrane</keyword>
<feature type="transmembrane region" description="Helical" evidence="6">
    <location>
        <begin position="272"/>
        <end position="292"/>
    </location>
</feature>
<organism evidence="7">
    <name type="scientific">Solanum lycopersicum</name>
    <name type="common">Tomato</name>
    <name type="synonym">Lycopersicon esculentum</name>
    <dbReference type="NCBI Taxonomy" id="4081"/>
    <lineage>
        <taxon>Eukaryota</taxon>
        <taxon>Viridiplantae</taxon>
        <taxon>Streptophyta</taxon>
        <taxon>Embryophyta</taxon>
        <taxon>Tracheophyta</taxon>
        <taxon>Spermatophyta</taxon>
        <taxon>Magnoliopsida</taxon>
        <taxon>eudicotyledons</taxon>
        <taxon>Gunneridae</taxon>
        <taxon>Pentapetalae</taxon>
        <taxon>asterids</taxon>
        <taxon>lamiids</taxon>
        <taxon>Solanales</taxon>
        <taxon>Solanaceae</taxon>
        <taxon>Solanoideae</taxon>
        <taxon>Solaneae</taxon>
        <taxon>Solanum</taxon>
        <taxon>Solanum subgen. Lycopersicon</taxon>
    </lineage>
</organism>
<proteinExistence type="predicted"/>
<dbReference type="GO" id="GO:0022857">
    <property type="term" value="F:transmembrane transporter activity"/>
    <property type="evidence" value="ECO:0000318"/>
    <property type="project" value="GO_Central"/>
</dbReference>
<evidence type="ECO:0000313" key="8">
    <source>
        <dbReference type="Proteomes" id="UP000004994"/>
    </source>
</evidence>
<evidence type="ECO:0000256" key="5">
    <source>
        <dbReference type="SAM" id="MobiDB-lite"/>
    </source>
</evidence>
<keyword evidence="3 6" id="KW-1133">Transmembrane helix</keyword>
<reference evidence="7" key="2">
    <citation type="submission" date="2019-01" db="UniProtKB">
        <authorList>
            <consortium name="EnsemblPlants"/>
        </authorList>
    </citation>
    <scope>IDENTIFICATION</scope>
    <source>
        <strain evidence="7">cv. Heinz 1706</strain>
    </source>
</reference>
<sequence length="343" mass="38675">MSVSTNNQPSSVDGEGGGGSGGEDDAVGGSRCKETDDSEGEGDNNKDWRKNKGKRVTCFRFRKVKSTLLRRKRKGVSGNSEGRREGSGGGRGCYLCLKRPLTSDSGGESQTSDPNSPNFTYEMLRVLIEKNDFYSNECNPHLDKVGRVGFIFEKDRGEARETVHPIASGGWQLEHEWFECGIIWIVQTKGKLSMPHALNVPQQFFSSLILNERAIHFNSIHEMRFIRRCKQGCLQFVIVKPILVLVTIILYVEGKYEDRNFSPSQSYLYLTIIYTISYSMSLYALALFYVACKDLLRPFNPVPKFIIIKSVVFLTYWQGVLVFLAAKLELIKDTEEATDFGIL</sequence>
<evidence type="ECO:0000313" key="7">
    <source>
        <dbReference type="EnsemblPlants" id="Solyc01g102460.3.1"/>
    </source>
</evidence>
<dbReference type="EnsemblPlants" id="Solyc01g102460.3.1">
    <property type="protein sequence ID" value="Solyc01g102460.3.1"/>
    <property type="gene ID" value="Solyc01g102460.3"/>
</dbReference>
<keyword evidence="8" id="KW-1185">Reference proteome</keyword>
<evidence type="ECO:0000256" key="6">
    <source>
        <dbReference type="SAM" id="Phobius"/>
    </source>
</evidence>
<evidence type="ECO:0000256" key="4">
    <source>
        <dbReference type="ARBA" id="ARBA00023136"/>
    </source>
</evidence>
<dbReference type="Proteomes" id="UP000004994">
    <property type="component" value="Chromosome 1"/>
</dbReference>
<dbReference type="AlphaFoldDB" id="A0A3Q7EPH6"/>
<dbReference type="PaxDb" id="4081-Solyc01g102460.2.1"/>
<evidence type="ECO:0000256" key="2">
    <source>
        <dbReference type="ARBA" id="ARBA00022692"/>
    </source>
</evidence>
<comment type="subcellular location">
    <subcellularLocation>
        <location evidence="1">Membrane</location>
        <topology evidence="1">Multi-pass membrane protein</topology>
    </subcellularLocation>
</comment>
<evidence type="ECO:0000256" key="1">
    <source>
        <dbReference type="ARBA" id="ARBA00004141"/>
    </source>
</evidence>
<dbReference type="SMART" id="SM01417">
    <property type="entry name" value="Solute_trans_a"/>
    <property type="match status" value="1"/>
</dbReference>
<feature type="region of interest" description="Disordered" evidence="5">
    <location>
        <begin position="70"/>
        <end position="89"/>
    </location>
</feature>
<feature type="transmembrane region" description="Helical" evidence="6">
    <location>
        <begin position="304"/>
        <end position="326"/>
    </location>
</feature>
<protein>
    <submittedName>
        <fullName evidence="7">Uncharacterized protein</fullName>
    </submittedName>
</protein>
<name>A0A3Q7EPH6_SOLLC</name>
<dbReference type="Gramene" id="Solyc01g102460.3.1">
    <property type="protein sequence ID" value="Solyc01g102460.3.1"/>
    <property type="gene ID" value="Solyc01g102460.3"/>
</dbReference>
<dbReference type="InParanoid" id="A0A3Q7EPH6"/>
<feature type="transmembrane region" description="Helical" evidence="6">
    <location>
        <begin position="233"/>
        <end position="252"/>
    </location>
</feature>
<dbReference type="InterPro" id="IPR005178">
    <property type="entry name" value="Ostalpha/TMEM184C"/>
</dbReference>
<keyword evidence="4 6" id="KW-0472">Membrane</keyword>
<reference evidence="7" key="1">
    <citation type="journal article" date="2012" name="Nature">
        <title>The tomato genome sequence provides insights into fleshy fruit evolution.</title>
        <authorList>
            <consortium name="Tomato Genome Consortium"/>
        </authorList>
    </citation>
    <scope>NUCLEOTIDE SEQUENCE [LARGE SCALE GENOMIC DNA]</scope>
    <source>
        <strain evidence="7">cv. Heinz 1706</strain>
    </source>
</reference>
<dbReference type="PANTHER" id="PTHR23423">
    <property type="entry name" value="ORGANIC SOLUTE TRANSPORTER-RELATED"/>
    <property type="match status" value="1"/>
</dbReference>
<dbReference type="STRING" id="4081.A0A3Q7EPH6"/>
<feature type="region of interest" description="Disordered" evidence="5">
    <location>
        <begin position="1"/>
        <end position="49"/>
    </location>
</feature>
<dbReference type="GO" id="GO:0016020">
    <property type="term" value="C:membrane"/>
    <property type="evidence" value="ECO:0000318"/>
    <property type="project" value="GO_Central"/>
</dbReference>
<evidence type="ECO:0000256" key="3">
    <source>
        <dbReference type="ARBA" id="ARBA00022989"/>
    </source>
</evidence>